<reference evidence="2" key="1">
    <citation type="submission" date="2014-05" db="EMBL/GenBank/DDBJ databases">
        <authorList>
            <person name="Chronopoulou M."/>
        </authorList>
    </citation>
    <scope>NUCLEOTIDE SEQUENCE</scope>
    <source>
        <tissue evidence="2">Whole organism</tissue>
    </source>
</reference>
<proteinExistence type="predicted"/>
<feature type="signal peptide" evidence="1">
    <location>
        <begin position="1"/>
        <end position="19"/>
    </location>
</feature>
<organism evidence="2">
    <name type="scientific">Lepeophtheirus salmonis</name>
    <name type="common">Salmon louse</name>
    <name type="synonym">Caligus salmonis</name>
    <dbReference type="NCBI Taxonomy" id="72036"/>
    <lineage>
        <taxon>Eukaryota</taxon>
        <taxon>Metazoa</taxon>
        <taxon>Ecdysozoa</taxon>
        <taxon>Arthropoda</taxon>
        <taxon>Crustacea</taxon>
        <taxon>Multicrustacea</taxon>
        <taxon>Hexanauplia</taxon>
        <taxon>Copepoda</taxon>
        <taxon>Siphonostomatoida</taxon>
        <taxon>Caligidae</taxon>
        <taxon>Lepeophtheirus</taxon>
    </lineage>
</organism>
<dbReference type="AlphaFoldDB" id="A0A0K2UUZ7"/>
<name>A0A0K2UUZ7_LEPSM</name>
<accession>A0A0K2UUZ7</accession>
<evidence type="ECO:0000313" key="2">
    <source>
        <dbReference type="EMBL" id="CDW41511.1"/>
    </source>
</evidence>
<evidence type="ECO:0000256" key="1">
    <source>
        <dbReference type="SAM" id="SignalP"/>
    </source>
</evidence>
<dbReference type="EMBL" id="HACA01024150">
    <property type="protein sequence ID" value="CDW41511.1"/>
    <property type="molecule type" value="Transcribed_RNA"/>
</dbReference>
<feature type="non-terminal residue" evidence="2">
    <location>
        <position position="62"/>
    </location>
</feature>
<protein>
    <submittedName>
        <fullName evidence="2">Uncharacterized protein</fullName>
    </submittedName>
</protein>
<keyword evidence="1" id="KW-0732">Signal</keyword>
<sequence length="62" mass="7096">MYILMTVFFNYCCCFYVASTNIKNIYSNLFALSLQNEGPRAKINKKIKLLNFIKCSVNTSAS</sequence>
<feature type="chain" id="PRO_5005488990" evidence="1">
    <location>
        <begin position="20"/>
        <end position="62"/>
    </location>
</feature>